<feature type="region of interest" description="Disordered" evidence="1">
    <location>
        <begin position="1"/>
        <end position="46"/>
    </location>
</feature>
<evidence type="ECO:0000313" key="3">
    <source>
        <dbReference type="Proteomes" id="UP001521222"/>
    </source>
</evidence>
<feature type="region of interest" description="Disordered" evidence="1">
    <location>
        <begin position="173"/>
        <end position="192"/>
    </location>
</feature>
<feature type="non-terminal residue" evidence="2">
    <location>
        <position position="445"/>
    </location>
</feature>
<evidence type="ECO:0000256" key="1">
    <source>
        <dbReference type="SAM" id="MobiDB-lite"/>
    </source>
</evidence>
<feature type="compositionally biased region" description="Low complexity" evidence="1">
    <location>
        <begin position="81"/>
        <end position="99"/>
    </location>
</feature>
<feature type="region of interest" description="Disordered" evidence="1">
    <location>
        <begin position="418"/>
        <end position="445"/>
    </location>
</feature>
<gene>
    <name evidence="2" type="ORF">SLS59_004465</name>
</gene>
<protein>
    <submittedName>
        <fullName evidence="2">Uncharacterized protein</fullName>
    </submittedName>
</protein>
<dbReference type="EMBL" id="JAKIXB020000012">
    <property type="protein sequence ID" value="KAL1603368.1"/>
    <property type="molecule type" value="Genomic_DNA"/>
</dbReference>
<feature type="compositionally biased region" description="Basic and acidic residues" evidence="1">
    <location>
        <begin position="20"/>
        <end position="34"/>
    </location>
</feature>
<proteinExistence type="predicted"/>
<feature type="region of interest" description="Disordered" evidence="1">
    <location>
        <begin position="81"/>
        <end position="105"/>
    </location>
</feature>
<accession>A0ABR3RFZ7</accession>
<evidence type="ECO:0000313" key="2">
    <source>
        <dbReference type="EMBL" id="KAL1603368.1"/>
    </source>
</evidence>
<keyword evidence="3" id="KW-1185">Reference proteome</keyword>
<organism evidence="2 3">
    <name type="scientific">Nothophoma quercina</name>
    <dbReference type="NCBI Taxonomy" id="749835"/>
    <lineage>
        <taxon>Eukaryota</taxon>
        <taxon>Fungi</taxon>
        <taxon>Dikarya</taxon>
        <taxon>Ascomycota</taxon>
        <taxon>Pezizomycotina</taxon>
        <taxon>Dothideomycetes</taxon>
        <taxon>Pleosporomycetidae</taxon>
        <taxon>Pleosporales</taxon>
        <taxon>Pleosporineae</taxon>
        <taxon>Didymellaceae</taxon>
        <taxon>Nothophoma</taxon>
    </lineage>
</organism>
<name>A0ABR3RFZ7_9PLEO</name>
<comment type="caution">
    <text evidence="2">The sequence shown here is derived from an EMBL/GenBank/DDBJ whole genome shotgun (WGS) entry which is preliminary data.</text>
</comment>
<reference evidence="2 3" key="1">
    <citation type="submission" date="2024-02" db="EMBL/GenBank/DDBJ databases">
        <title>De novo assembly and annotation of 12 fungi associated with fruit tree decline syndrome in Ontario, Canada.</title>
        <authorList>
            <person name="Sulman M."/>
            <person name="Ellouze W."/>
            <person name="Ilyukhin E."/>
        </authorList>
    </citation>
    <scope>NUCLEOTIDE SEQUENCE [LARGE SCALE GENOMIC DNA]</scope>
    <source>
        <strain evidence="2 3">M97-236</strain>
    </source>
</reference>
<sequence length="445" mass="48021">MNRSLLHGGSVRGNAGPPHARQDARPLQDARSPQDARSNLAIQPAASAGTFKLKKKAVRIVSAANPAPHAPLLTAPHQPVASTSLLTPGSSSALGSAPAKRPSDKEYVSGFKHAVLYKADTGYRNETPAIREALAKPSSPAPVRIQPPSNIEVPTQTLEVKGSLEDMFARLSAATESVPSRPAKELSPVGPDKSMFSFEDSLNISTPTFKLSDRSASVRTLALPPPTFPLHNLQHVQDVPEQPLARLETLTTPDTPKPQDMSHDELEQEYLRKAAEYIGVLPPGLNNSAHTIKAVSVKLQDAYTPNVGQMSQAEVEKLRARYVFAVVNFVNKKVKLNRRPLKGDFVEKVLRDSNGSLLKMCAALIEGEYISLDSLEQITGLCKNILDVLPKAKDVSFTQAKISIADILKTQSAVPATPAVPTSRVAPGDPLDGMKAWPTQEKREH</sequence>
<dbReference type="Proteomes" id="UP001521222">
    <property type="component" value="Unassembled WGS sequence"/>
</dbReference>